<evidence type="ECO:0000256" key="4">
    <source>
        <dbReference type="ARBA" id="ARBA00022989"/>
    </source>
</evidence>
<dbReference type="InterPro" id="IPR036259">
    <property type="entry name" value="MFS_trans_sf"/>
</dbReference>
<dbReference type="PANTHER" id="PTHR23508:SF3">
    <property type="entry name" value="SIALIC ACID TRANSPORTER NANT"/>
    <property type="match status" value="1"/>
</dbReference>
<dbReference type="Pfam" id="PF07690">
    <property type="entry name" value="MFS_1"/>
    <property type="match status" value="1"/>
</dbReference>
<comment type="caution">
    <text evidence="8">The sequence shown here is derived from an EMBL/GenBank/DDBJ whole genome shotgun (WGS) entry which is preliminary data.</text>
</comment>
<dbReference type="PROSITE" id="PS50850">
    <property type="entry name" value="MFS"/>
    <property type="match status" value="1"/>
</dbReference>
<feature type="transmembrane region" description="Helical" evidence="6">
    <location>
        <begin position="56"/>
        <end position="76"/>
    </location>
</feature>
<dbReference type="Proteomes" id="UP000267430">
    <property type="component" value="Unassembled WGS sequence"/>
</dbReference>
<dbReference type="Gene3D" id="1.20.1250.20">
    <property type="entry name" value="MFS general substrate transporter like domains"/>
    <property type="match status" value="1"/>
</dbReference>
<sequence length="426" mass="46976">MENNQTTLQPWYRKVSKDQWKTLFACWLGWALDAVDFIIITYVLTDIAKEFDLSLTTASTLILATFAVRWLGGAVIGSVADRLGRKKAMIIGVLIYSGATFLCGLSWDFWSLFVFRLLVGIGMAGEYTAGTTLLLESWPKELRNKASGFLCSGWAAGGLLASVLYGLIVPNFGWRALFFVGILPAFITLYMRWNVDESREWEEARQKKGNTRKSVSFFQLFSRQWFPILLLMTIFEFAFFGSQWPLLGLMPTYFKDIGYDAVAVSQLMFIANFGGLLGNIALGFVADRIGTRRTFVYTFLVGLVFVVLATMVGHTSIALLGILMFLVLFTIQGISGLCPKYLADHFDVEVRSAGLGVAYNVGAIAGGLSPVWGSALKEAVGLGNAIMILTIFWSLLVVIFVGLNIPKWVIKKRSVGGAIANDSKIG</sequence>
<dbReference type="InterPro" id="IPR020846">
    <property type="entry name" value="MFS_dom"/>
</dbReference>
<dbReference type="GO" id="GO:0046943">
    <property type="term" value="F:carboxylic acid transmembrane transporter activity"/>
    <property type="evidence" value="ECO:0007669"/>
    <property type="project" value="TreeGrafter"/>
</dbReference>
<feature type="transmembrane region" description="Helical" evidence="6">
    <location>
        <begin position="113"/>
        <end position="135"/>
    </location>
</feature>
<feature type="transmembrane region" description="Helical" evidence="6">
    <location>
        <begin position="350"/>
        <end position="373"/>
    </location>
</feature>
<protein>
    <submittedName>
        <fullName evidence="8">MFS transporter</fullName>
    </submittedName>
</protein>
<dbReference type="RefSeq" id="WP_126865270.1">
    <property type="nucleotide sequence ID" value="NZ_JAUSTX010000002.1"/>
</dbReference>
<name>A0A3S0VXD4_9BACI</name>
<evidence type="ECO:0000313" key="8">
    <source>
        <dbReference type="EMBL" id="RUQ28163.1"/>
    </source>
</evidence>
<feature type="transmembrane region" description="Helical" evidence="6">
    <location>
        <begin position="318"/>
        <end position="338"/>
    </location>
</feature>
<accession>A0A3S0VXD4</accession>
<evidence type="ECO:0000256" key="2">
    <source>
        <dbReference type="ARBA" id="ARBA00022448"/>
    </source>
</evidence>
<evidence type="ECO:0000256" key="5">
    <source>
        <dbReference type="ARBA" id="ARBA00023136"/>
    </source>
</evidence>
<feature type="transmembrane region" description="Helical" evidence="6">
    <location>
        <begin position="214"/>
        <end position="241"/>
    </location>
</feature>
<comment type="subcellular location">
    <subcellularLocation>
        <location evidence="1">Cell membrane</location>
        <topology evidence="1">Multi-pass membrane protein</topology>
    </subcellularLocation>
</comment>
<feature type="transmembrane region" description="Helical" evidence="6">
    <location>
        <begin position="23"/>
        <end position="44"/>
    </location>
</feature>
<feature type="transmembrane region" description="Helical" evidence="6">
    <location>
        <begin position="88"/>
        <end position="107"/>
    </location>
</feature>
<evidence type="ECO:0000256" key="1">
    <source>
        <dbReference type="ARBA" id="ARBA00004651"/>
    </source>
</evidence>
<evidence type="ECO:0000313" key="9">
    <source>
        <dbReference type="Proteomes" id="UP000267430"/>
    </source>
</evidence>
<proteinExistence type="predicted"/>
<reference evidence="8 9" key="1">
    <citation type="submission" date="2018-12" db="EMBL/GenBank/DDBJ databases">
        <title>Bacillus chawlae sp. nov., Bacillus glennii sp. nov., and Bacillus saganii sp. nov. Isolated from the Vehicle Assembly Building at Kennedy Space Center where the Viking Spacecraft were Assembled.</title>
        <authorList>
            <person name="Seuylemezian A."/>
            <person name="Vaishampayan P."/>
        </authorList>
    </citation>
    <scope>NUCLEOTIDE SEQUENCE [LARGE SCALE GENOMIC DNA]</scope>
    <source>
        <strain evidence="8 9">L5</strain>
    </source>
</reference>
<feature type="transmembrane region" description="Helical" evidence="6">
    <location>
        <begin position="261"/>
        <end position="282"/>
    </location>
</feature>
<dbReference type="InterPro" id="IPR011701">
    <property type="entry name" value="MFS"/>
</dbReference>
<dbReference type="CDD" id="cd17316">
    <property type="entry name" value="MFS_SV2_like"/>
    <property type="match status" value="1"/>
</dbReference>
<evidence type="ECO:0000256" key="6">
    <source>
        <dbReference type="SAM" id="Phobius"/>
    </source>
</evidence>
<feature type="transmembrane region" description="Helical" evidence="6">
    <location>
        <begin position="294"/>
        <end position="312"/>
    </location>
</feature>
<keyword evidence="5 6" id="KW-0472">Membrane</keyword>
<keyword evidence="4 6" id="KW-1133">Transmembrane helix</keyword>
<evidence type="ECO:0000256" key="3">
    <source>
        <dbReference type="ARBA" id="ARBA00022692"/>
    </source>
</evidence>
<feature type="transmembrane region" description="Helical" evidence="6">
    <location>
        <begin position="174"/>
        <end position="193"/>
    </location>
</feature>
<dbReference type="EMBL" id="RYZZ01000017">
    <property type="protein sequence ID" value="RUQ28163.1"/>
    <property type="molecule type" value="Genomic_DNA"/>
</dbReference>
<dbReference type="OrthoDB" id="9787026at2"/>
<feature type="transmembrane region" description="Helical" evidence="6">
    <location>
        <begin position="147"/>
        <end position="168"/>
    </location>
</feature>
<dbReference type="SUPFAM" id="SSF103473">
    <property type="entry name" value="MFS general substrate transporter"/>
    <property type="match status" value="1"/>
</dbReference>
<organism evidence="8 9">
    <name type="scientific">Peribacillus cavernae</name>
    <dbReference type="NCBI Taxonomy" id="1674310"/>
    <lineage>
        <taxon>Bacteria</taxon>
        <taxon>Bacillati</taxon>
        <taxon>Bacillota</taxon>
        <taxon>Bacilli</taxon>
        <taxon>Bacillales</taxon>
        <taxon>Bacillaceae</taxon>
        <taxon>Peribacillus</taxon>
    </lineage>
</organism>
<feature type="transmembrane region" description="Helical" evidence="6">
    <location>
        <begin position="385"/>
        <end position="405"/>
    </location>
</feature>
<evidence type="ECO:0000259" key="7">
    <source>
        <dbReference type="PROSITE" id="PS50850"/>
    </source>
</evidence>
<dbReference type="PANTHER" id="PTHR23508">
    <property type="entry name" value="CARBOXYLIC ACID TRANSPORTER PROTEIN HOMOLOG"/>
    <property type="match status" value="1"/>
</dbReference>
<gene>
    <name evidence="8" type="ORF">ELQ35_13050</name>
</gene>
<keyword evidence="2" id="KW-0813">Transport</keyword>
<dbReference type="AlphaFoldDB" id="A0A3S0VXD4"/>
<dbReference type="GO" id="GO:0005886">
    <property type="term" value="C:plasma membrane"/>
    <property type="evidence" value="ECO:0007669"/>
    <property type="project" value="UniProtKB-SubCell"/>
</dbReference>
<keyword evidence="9" id="KW-1185">Reference proteome</keyword>
<keyword evidence="3 6" id="KW-0812">Transmembrane</keyword>
<feature type="domain" description="Major facilitator superfamily (MFS) profile" evidence="7">
    <location>
        <begin position="22"/>
        <end position="414"/>
    </location>
</feature>